<feature type="domain" description="BTB" evidence="4">
    <location>
        <begin position="62"/>
        <end position="177"/>
    </location>
</feature>
<gene>
    <name evidence="5" type="ORF">PCOR1329_LOCUS51629</name>
</gene>
<evidence type="ECO:0000256" key="1">
    <source>
        <dbReference type="ARBA" id="ARBA00022441"/>
    </source>
</evidence>
<evidence type="ECO:0000256" key="3">
    <source>
        <dbReference type="SAM" id="MobiDB-lite"/>
    </source>
</evidence>
<dbReference type="InterPro" id="IPR011333">
    <property type="entry name" value="SKP1/BTB/POZ_sf"/>
</dbReference>
<reference evidence="5" key="1">
    <citation type="submission" date="2023-10" db="EMBL/GenBank/DDBJ databases">
        <authorList>
            <person name="Chen Y."/>
            <person name="Shah S."/>
            <person name="Dougan E. K."/>
            <person name="Thang M."/>
            <person name="Chan C."/>
        </authorList>
    </citation>
    <scope>NUCLEOTIDE SEQUENCE [LARGE SCALE GENOMIC DNA]</scope>
</reference>
<dbReference type="Pfam" id="PF00651">
    <property type="entry name" value="BTB"/>
    <property type="match status" value="1"/>
</dbReference>
<comment type="caution">
    <text evidence="5">The sequence shown here is derived from an EMBL/GenBank/DDBJ whole genome shotgun (WGS) entry which is preliminary data.</text>
</comment>
<evidence type="ECO:0000313" key="6">
    <source>
        <dbReference type="Proteomes" id="UP001189429"/>
    </source>
</evidence>
<evidence type="ECO:0000256" key="2">
    <source>
        <dbReference type="ARBA" id="ARBA00022737"/>
    </source>
</evidence>
<feature type="region of interest" description="Disordered" evidence="3">
    <location>
        <begin position="1"/>
        <end position="21"/>
    </location>
</feature>
<dbReference type="Gene3D" id="1.25.40.420">
    <property type="match status" value="1"/>
</dbReference>
<dbReference type="InterPro" id="IPR000210">
    <property type="entry name" value="BTB/POZ_dom"/>
</dbReference>
<dbReference type="InterPro" id="IPR011705">
    <property type="entry name" value="BACK"/>
</dbReference>
<evidence type="ECO:0000259" key="4">
    <source>
        <dbReference type="SMART" id="SM00225"/>
    </source>
</evidence>
<protein>
    <recommendedName>
        <fullName evidence="4">BTB domain-containing protein</fullName>
    </recommendedName>
</protein>
<name>A0ABN9UU24_9DINO</name>
<dbReference type="Pfam" id="PF07707">
    <property type="entry name" value="BACK"/>
    <property type="match status" value="1"/>
</dbReference>
<dbReference type="Proteomes" id="UP001189429">
    <property type="component" value="Unassembled WGS sequence"/>
</dbReference>
<proteinExistence type="predicted"/>
<keyword evidence="2" id="KW-0677">Repeat</keyword>
<organism evidence="5 6">
    <name type="scientific">Prorocentrum cordatum</name>
    <dbReference type="NCBI Taxonomy" id="2364126"/>
    <lineage>
        <taxon>Eukaryota</taxon>
        <taxon>Sar</taxon>
        <taxon>Alveolata</taxon>
        <taxon>Dinophyceae</taxon>
        <taxon>Prorocentrales</taxon>
        <taxon>Prorocentraceae</taxon>
        <taxon>Prorocentrum</taxon>
    </lineage>
</organism>
<evidence type="ECO:0000313" key="5">
    <source>
        <dbReference type="EMBL" id="CAK0863508.1"/>
    </source>
</evidence>
<keyword evidence="1" id="KW-0880">Kelch repeat</keyword>
<dbReference type="PANTHER" id="PTHR24412">
    <property type="entry name" value="KELCH PROTEIN"/>
    <property type="match status" value="1"/>
</dbReference>
<dbReference type="Gene3D" id="3.30.710.10">
    <property type="entry name" value="Potassium Channel Kv1.1, Chain A"/>
    <property type="match status" value="1"/>
</dbReference>
<sequence length="615" mass="66198">MEDATEVQVGSDAACTGHSRAEKQAWTQLLRPRTPARVDVPFPELPSDADTEIPSWRTGLHSDWRLRLGPTEYRIHKVLTGHGPRASAFLCSAFTTGQQLAAGGAACSGGSSGSSETDLSNILPEQVWPFFGEVLDYVYTEDLSLSDENAVPLLRCADALQIKSLFLAAQVGINELLSVSSAPRILADAAVLLGGALADQIQRASQDVVAEHFDAYPPEDLQRIPTCQLVQILKRDDLSVIHENEVFDRVLELVGHMEAHGRAAEVAQVWQAVRFGALSNSCVVRAAQVEAVPNMALIWAKVLHRKSATQSAPDGWPVGPARPRKPFKDMVCAVMYSVDTDARNDQDVERNITAATLVAEEIEFLGGRAILENIFARSPSSIAGPLGTTDSSIINIDQIDVAFVLAPWTPELKRISTLINFADQGGGVVLLSFIGGLSKGSWLEQQYEPLITGKVAGDTPYEDVYLATPASGVDDPMKRSQDTVTPPRILCGVDSINGRRRITSRLVDGAKVLAKWSDGQPLVVQHPKLNIFSVSQRVSRIFELDDELGHDDTLQLVLNVMVEAGKEARRVRGPKAPLVGSIGDLVNGTFSLGVTDGSREASLQGVAAGGVNVSL</sequence>
<dbReference type="SMART" id="SM00225">
    <property type="entry name" value="BTB"/>
    <property type="match status" value="1"/>
</dbReference>
<accession>A0ABN9UU24</accession>
<dbReference type="EMBL" id="CAUYUJ010016269">
    <property type="protein sequence ID" value="CAK0863508.1"/>
    <property type="molecule type" value="Genomic_DNA"/>
</dbReference>
<dbReference type="PANTHER" id="PTHR24412:SF489">
    <property type="entry name" value="RING FINGER DOMAIN AND KELCH REPEAT-CONTAINING PROTEIN DDB_G0271372"/>
    <property type="match status" value="1"/>
</dbReference>
<dbReference type="SUPFAM" id="SSF54695">
    <property type="entry name" value="POZ domain"/>
    <property type="match status" value="1"/>
</dbReference>
<keyword evidence="6" id="KW-1185">Reference proteome</keyword>